<feature type="non-terminal residue" evidence="4">
    <location>
        <position position="1"/>
    </location>
</feature>
<dbReference type="GO" id="GO:0005975">
    <property type="term" value="P:carbohydrate metabolic process"/>
    <property type="evidence" value="ECO:0007669"/>
    <property type="project" value="InterPro"/>
</dbReference>
<feature type="non-terminal residue" evidence="4">
    <location>
        <position position="268"/>
    </location>
</feature>
<dbReference type="GO" id="GO:0016810">
    <property type="term" value="F:hydrolase activity, acting on carbon-nitrogen (but not peptide) bonds"/>
    <property type="evidence" value="ECO:0007669"/>
    <property type="project" value="InterPro"/>
</dbReference>
<evidence type="ECO:0000256" key="1">
    <source>
        <dbReference type="ARBA" id="ARBA00004613"/>
    </source>
</evidence>
<dbReference type="Gene3D" id="3.20.20.370">
    <property type="entry name" value="Glycoside hydrolase/deacetylase"/>
    <property type="match status" value="1"/>
</dbReference>
<evidence type="ECO:0000259" key="3">
    <source>
        <dbReference type="PROSITE" id="PS51677"/>
    </source>
</evidence>
<reference evidence="4" key="2">
    <citation type="journal article" date="2014" name="ISME J.">
        <title>Microbial stratification in low pH oxic and suboxic macroscopic growths along an acid mine drainage.</title>
        <authorList>
            <person name="Mendez-Garcia C."/>
            <person name="Mesa V."/>
            <person name="Sprenger R.R."/>
            <person name="Richter M."/>
            <person name="Diez M.S."/>
            <person name="Solano J."/>
            <person name="Bargiela R."/>
            <person name="Golyshina O.V."/>
            <person name="Manteca A."/>
            <person name="Ramos J.L."/>
            <person name="Gallego J.R."/>
            <person name="Llorente I."/>
            <person name="Martins Dos Santos V.A."/>
            <person name="Jensen O.N."/>
            <person name="Pelaez A.I."/>
            <person name="Sanchez J."/>
            <person name="Ferrer M."/>
        </authorList>
    </citation>
    <scope>NUCLEOTIDE SEQUENCE</scope>
</reference>
<dbReference type="PANTHER" id="PTHR34216:SF3">
    <property type="entry name" value="POLY-BETA-1,6-N-ACETYL-D-GLUCOSAMINE N-DEACETYLASE"/>
    <property type="match status" value="1"/>
</dbReference>
<dbReference type="GO" id="GO:0005576">
    <property type="term" value="C:extracellular region"/>
    <property type="evidence" value="ECO:0007669"/>
    <property type="project" value="UniProtKB-SubCell"/>
</dbReference>
<dbReference type="InterPro" id="IPR011330">
    <property type="entry name" value="Glyco_hydro/deAcase_b/a-brl"/>
</dbReference>
<sequence>SAKTLAKRGVVHVVACVAPLTWRWRKPGALVVLMYHRVLPKDSPLRKTEQPGMYVSPETLDLHLTELERRFELVHLDDWLRRAKQGETLPHSACAITFDDGWRDNYDFALPVLVKHQAPATIFLVSSYIGTAQRFWPNRLMSLVQAEFERPGSVAFPAKLRALVDPVLAQGRAQGRLDTEALDPVVQQALRLKEAEIRALVAAAEDRDTQGSGDDRDMLDVREIGMMAATGLIRFGSHSTTHFRLDDNATEDLLTAEIVASRARLRQI</sequence>
<evidence type="ECO:0000256" key="2">
    <source>
        <dbReference type="ARBA" id="ARBA00022729"/>
    </source>
</evidence>
<gene>
    <name evidence="4" type="ORF">B2A_13540</name>
</gene>
<proteinExistence type="predicted"/>
<dbReference type="EC" id="3.-.-.-" evidence="4"/>
<dbReference type="Pfam" id="PF01522">
    <property type="entry name" value="Polysacc_deac_1"/>
    <property type="match status" value="1"/>
</dbReference>
<comment type="subcellular location">
    <subcellularLocation>
        <location evidence="1">Secreted</location>
    </subcellularLocation>
</comment>
<dbReference type="AlphaFoldDB" id="T0YHE0"/>
<keyword evidence="4" id="KW-0378">Hydrolase</keyword>
<evidence type="ECO:0000313" key="4">
    <source>
        <dbReference type="EMBL" id="EQD32488.1"/>
    </source>
</evidence>
<keyword evidence="2" id="KW-0732">Signal</keyword>
<dbReference type="PROSITE" id="PS51677">
    <property type="entry name" value="NODB"/>
    <property type="match status" value="1"/>
</dbReference>
<comment type="caution">
    <text evidence="4">The sequence shown here is derived from an EMBL/GenBank/DDBJ whole genome shotgun (WGS) entry which is preliminary data.</text>
</comment>
<dbReference type="CDD" id="cd10918">
    <property type="entry name" value="CE4_NodB_like_5s_6s"/>
    <property type="match status" value="1"/>
</dbReference>
<name>T0YHE0_9ZZZZ</name>
<dbReference type="SUPFAM" id="SSF88713">
    <property type="entry name" value="Glycoside hydrolase/deacetylase"/>
    <property type="match status" value="1"/>
</dbReference>
<feature type="domain" description="NodB homology" evidence="3">
    <location>
        <begin position="92"/>
        <end position="268"/>
    </location>
</feature>
<reference evidence="4" key="1">
    <citation type="submission" date="2013-08" db="EMBL/GenBank/DDBJ databases">
        <authorList>
            <person name="Mendez C."/>
            <person name="Richter M."/>
            <person name="Ferrer M."/>
            <person name="Sanchez J."/>
        </authorList>
    </citation>
    <scope>NUCLEOTIDE SEQUENCE</scope>
</reference>
<protein>
    <submittedName>
        <fullName evidence="4">Polysaccharide deacetylase</fullName>
        <ecNumber evidence="4">3.-.-.-</ecNumber>
    </submittedName>
</protein>
<dbReference type="InterPro" id="IPR051398">
    <property type="entry name" value="Polysacch_Deacetylase"/>
</dbReference>
<accession>T0YHE0</accession>
<dbReference type="EMBL" id="AUZZ01009809">
    <property type="protein sequence ID" value="EQD32488.1"/>
    <property type="molecule type" value="Genomic_DNA"/>
</dbReference>
<dbReference type="InterPro" id="IPR002509">
    <property type="entry name" value="NODB_dom"/>
</dbReference>
<dbReference type="PANTHER" id="PTHR34216">
    <property type="match status" value="1"/>
</dbReference>
<organism evidence="4">
    <name type="scientific">mine drainage metagenome</name>
    <dbReference type="NCBI Taxonomy" id="410659"/>
    <lineage>
        <taxon>unclassified sequences</taxon>
        <taxon>metagenomes</taxon>
        <taxon>ecological metagenomes</taxon>
    </lineage>
</organism>